<dbReference type="SUPFAM" id="SSF47644">
    <property type="entry name" value="Methionine synthase domain"/>
    <property type="match status" value="1"/>
</dbReference>
<feature type="domain" description="B12-binding" evidence="4">
    <location>
        <begin position="89"/>
        <end position="221"/>
    </location>
</feature>
<evidence type="ECO:0000259" key="4">
    <source>
        <dbReference type="PROSITE" id="PS51332"/>
    </source>
</evidence>
<dbReference type="GO" id="GO:0046653">
    <property type="term" value="P:tetrahydrofolate metabolic process"/>
    <property type="evidence" value="ECO:0007669"/>
    <property type="project" value="TreeGrafter"/>
</dbReference>
<dbReference type="PANTHER" id="PTHR45833">
    <property type="entry name" value="METHIONINE SYNTHASE"/>
    <property type="match status" value="1"/>
</dbReference>
<dbReference type="Pfam" id="PF02607">
    <property type="entry name" value="B12-binding_2"/>
    <property type="match status" value="1"/>
</dbReference>
<feature type="domain" description="B12-binding N-terminal" evidence="5">
    <location>
        <begin position="1"/>
        <end position="89"/>
    </location>
</feature>
<evidence type="ECO:0000313" key="7">
    <source>
        <dbReference type="Proteomes" id="UP000245412"/>
    </source>
</evidence>
<dbReference type="FunFam" id="3.40.50.280:FF:000003">
    <property type="entry name" value="Dimethylamine methyltransferase corrinoid protein"/>
    <property type="match status" value="1"/>
</dbReference>
<dbReference type="InterPro" id="IPR003759">
    <property type="entry name" value="Cbl-bd_cap"/>
</dbReference>
<comment type="similarity">
    <text evidence="1">Belongs to the methylamine corrinoid protein family.</text>
</comment>
<evidence type="ECO:0000313" key="6">
    <source>
        <dbReference type="EMBL" id="PWJ77176.1"/>
    </source>
</evidence>
<dbReference type="GO" id="GO:0031419">
    <property type="term" value="F:cobalamin binding"/>
    <property type="evidence" value="ECO:0007669"/>
    <property type="project" value="InterPro"/>
</dbReference>
<evidence type="ECO:0000256" key="2">
    <source>
        <dbReference type="ARBA" id="ARBA00022723"/>
    </source>
</evidence>
<dbReference type="AlphaFoldDB" id="A0AB73T6P4"/>
<dbReference type="EMBL" id="QGGY01000003">
    <property type="protein sequence ID" value="PWJ77176.1"/>
    <property type="molecule type" value="Genomic_DNA"/>
</dbReference>
<dbReference type="SUPFAM" id="SSF52242">
    <property type="entry name" value="Cobalamin (vitamin B12)-binding domain"/>
    <property type="match status" value="1"/>
</dbReference>
<dbReference type="InterPro" id="IPR036724">
    <property type="entry name" value="Cobalamin-bd_sf"/>
</dbReference>
<comment type="caution">
    <text evidence="6">The sequence shown here is derived from an EMBL/GenBank/DDBJ whole genome shotgun (WGS) entry which is preliminary data.</text>
</comment>
<sequence>MDEKVTAVFCAVDEGDTKNISRIVKEALGAGYSAEEIMNSAMMPAMEAVGEKFHRNEYFVSDMLLSAKTMKKGIAVLKPYLGGSADDSPGNVIIGTVSGDLHDIGKDIVAAMLRASGFNVLDLGVDVSGDEFVEAAEKNRDVDIVAVSALLTATLPAMKKIVSELNAVKERRKFKIMVGGAPVTEKFAASIKADAYSEDAPEAVKAARRLMQELKEERRAGAD</sequence>
<proteinExistence type="inferred from homology"/>
<keyword evidence="2" id="KW-0479">Metal-binding</keyword>
<accession>A0AB73T6P4</accession>
<name>A0AB73T6P4_9FIRM</name>
<dbReference type="Proteomes" id="UP000245412">
    <property type="component" value="Unassembled WGS sequence"/>
</dbReference>
<reference evidence="6 7" key="1">
    <citation type="submission" date="2018-05" db="EMBL/GenBank/DDBJ databases">
        <authorList>
            <person name="Goeker M."/>
            <person name="Huntemann M."/>
            <person name="Clum A."/>
            <person name="Pillay M."/>
            <person name="Palaniappan K."/>
            <person name="Varghese N."/>
            <person name="Mikhailova N."/>
            <person name="Stamatis D."/>
            <person name="Reddy T."/>
            <person name="Daum C."/>
            <person name="Shapiro N."/>
            <person name="Ivanova N."/>
            <person name="Kyrpides N."/>
            <person name="Woyke T."/>
        </authorList>
    </citation>
    <scope>NUCLEOTIDE SEQUENCE [LARGE SCALE GENOMIC DNA]</scope>
    <source>
        <strain evidence="6 7">DSM 26524</strain>
    </source>
</reference>
<protein>
    <submittedName>
        <fullName evidence="6">Methylmalonyl-CoA mutase cobalamin-binding domain/chain</fullName>
    </submittedName>
</protein>
<dbReference type="Pfam" id="PF02310">
    <property type="entry name" value="B12-binding"/>
    <property type="match status" value="1"/>
</dbReference>
<dbReference type="PROSITE" id="PS51337">
    <property type="entry name" value="B12_BINDING_NTER"/>
    <property type="match status" value="1"/>
</dbReference>
<dbReference type="GO" id="GO:0008705">
    <property type="term" value="F:methionine synthase activity"/>
    <property type="evidence" value="ECO:0007669"/>
    <property type="project" value="TreeGrafter"/>
</dbReference>
<evidence type="ECO:0000256" key="3">
    <source>
        <dbReference type="ARBA" id="ARBA00023285"/>
    </source>
</evidence>
<keyword evidence="7" id="KW-1185">Reference proteome</keyword>
<dbReference type="GO" id="GO:0005829">
    <property type="term" value="C:cytosol"/>
    <property type="evidence" value="ECO:0007669"/>
    <property type="project" value="TreeGrafter"/>
</dbReference>
<evidence type="ECO:0000256" key="1">
    <source>
        <dbReference type="ARBA" id="ARBA00010854"/>
    </source>
</evidence>
<dbReference type="PANTHER" id="PTHR45833:SF1">
    <property type="entry name" value="METHIONINE SYNTHASE"/>
    <property type="match status" value="1"/>
</dbReference>
<organism evidence="6 7">
    <name type="scientific">Murimonas intestini</name>
    <dbReference type="NCBI Taxonomy" id="1337051"/>
    <lineage>
        <taxon>Bacteria</taxon>
        <taxon>Bacillati</taxon>
        <taxon>Bacillota</taxon>
        <taxon>Clostridia</taxon>
        <taxon>Lachnospirales</taxon>
        <taxon>Lachnospiraceae</taxon>
        <taxon>Murimonas</taxon>
    </lineage>
</organism>
<gene>
    <name evidence="6" type="ORF">C7383_10316</name>
</gene>
<evidence type="ECO:0000259" key="5">
    <source>
        <dbReference type="PROSITE" id="PS51337"/>
    </source>
</evidence>
<dbReference type="SMART" id="SM01018">
    <property type="entry name" value="B12-binding_2"/>
    <property type="match status" value="1"/>
</dbReference>
<dbReference type="Gene3D" id="3.40.50.280">
    <property type="entry name" value="Cobalamin-binding domain"/>
    <property type="match status" value="1"/>
</dbReference>
<dbReference type="InterPro" id="IPR036594">
    <property type="entry name" value="Meth_synthase_dom"/>
</dbReference>
<dbReference type="InterPro" id="IPR050554">
    <property type="entry name" value="Met_Synthase/Corrinoid"/>
</dbReference>
<dbReference type="Gene3D" id="1.10.1240.10">
    <property type="entry name" value="Methionine synthase domain"/>
    <property type="match status" value="1"/>
</dbReference>
<dbReference type="GO" id="GO:0046872">
    <property type="term" value="F:metal ion binding"/>
    <property type="evidence" value="ECO:0007669"/>
    <property type="project" value="UniProtKB-KW"/>
</dbReference>
<dbReference type="RefSeq" id="WP_109625298.1">
    <property type="nucleotide sequence ID" value="NZ_JANKBI010000002.1"/>
</dbReference>
<dbReference type="PROSITE" id="PS51332">
    <property type="entry name" value="B12_BINDING"/>
    <property type="match status" value="1"/>
</dbReference>
<dbReference type="GO" id="GO:0050667">
    <property type="term" value="P:homocysteine metabolic process"/>
    <property type="evidence" value="ECO:0007669"/>
    <property type="project" value="TreeGrafter"/>
</dbReference>
<dbReference type="CDD" id="cd02070">
    <property type="entry name" value="corrinoid_protein_B12-BD"/>
    <property type="match status" value="1"/>
</dbReference>
<keyword evidence="3" id="KW-0170">Cobalt</keyword>
<dbReference type="InterPro" id="IPR006158">
    <property type="entry name" value="Cobalamin-bd"/>
</dbReference>